<protein>
    <submittedName>
        <fullName evidence="3">Amidohydrolase</fullName>
    </submittedName>
</protein>
<gene>
    <name evidence="3" type="ORF">DDE23_16640</name>
</gene>
<dbReference type="Gene3D" id="3.60.110.10">
    <property type="entry name" value="Carbon-nitrogen hydrolase"/>
    <property type="match status" value="1"/>
</dbReference>
<dbReference type="InterPro" id="IPR003010">
    <property type="entry name" value="C-N_Hydrolase"/>
</dbReference>
<dbReference type="PANTHER" id="PTHR43674">
    <property type="entry name" value="NITRILASE C965.09-RELATED"/>
    <property type="match status" value="1"/>
</dbReference>
<evidence type="ECO:0000259" key="2">
    <source>
        <dbReference type="PROSITE" id="PS50263"/>
    </source>
</evidence>
<proteinExistence type="predicted"/>
<reference evidence="3 4" key="1">
    <citation type="journal article" date="2011" name="Syst. Appl. Microbiol.">
        <title>Defluviimonas denitrificans gen. nov., sp. nov., and Pararhodobacter aggregans gen. nov., sp. nov., non-phototrophic Rhodobacteraceae from the biofilter of a marine aquaculture.</title>
        <authorList>
            <person name="Foesel B.U."/>
            <person name="Drake H.L."/>
            <person name="Schramm A."/>
        </authorList>
    </citation>
    <scope>NUCLEOTIDE SEQUENCE [LARGE SCALE GENOMIC DNA]</scope>
    <source>
        <strain evidence="3 4">D1-19</strain>
    </source>
</reference>
<evidence type="ECO:0000313" key="3">
    <source>
        <dbReference type="EMBL" id="PVE46273.1"/>
    </source>
</evidence>
<evidence type="ECO:0000256" key="1">
    <source>
        <dbReference type="ARBA" id="ARBA00022801"/>
    </source>
</evidence>
<feature type="domain" description="CN hydrolase" evidence="2">
    <location>
        <begin position="8"/>
        <end position="271"/>
    </location>
</feature>
<dbReference type="InterPro" id="IPR050345">
    <property type="entry name" value="Aliph_Amidase/BUP"/>
</dbReference>
<dbReference type="GO" id="GO:0016811">
    <property type="term" value="F:hydrolase activity, acting on carbon-nitrogen (but not peptide) bonds, in linear amides"/>
    <property type="evidence" value="ECO:0007669"/>
    <property type="project" value="UniProtKB-ARBA"/>
</dbReference>
<dbReference type="PANTHER" id="PTHR43674:SF2">
    <property type="entry name" value="BETA-UREIDOPROPIONASE"/>
    <property type="match status" value="1"/>
</dbReference>
<dbReference type="PROSITE" id="PS50263">
    <property type="entry name" value="CN_HYDROLASE"/>
    <property type="match status" value="1"/>
</dbReference>
<organism evidence="3 4">
    <name type="scientific">Pararhodobacter aggregans</name>
    <dbReference type="NCBI Taxonomy" id="404875"/>
    <lineage>
        <taxon>Bacteria</taxon>
        <taxon>Pseudomonadati</taxon>
        <taxon>Pseudomonadota</taxon>
        <taxon>Alphaproteobacteria</taxon>
        <taxon>Rhodobacterales</taxon>
        <taxon>Paracoccaceae</taxon>
        <taxon>Pararhodobacter</taxon>
    </lineage>
</organism>
<keyword evidence="4" id="KW-1185">Reference proteome</keyword>
<dbReference type="SUPFAM" id="SSF56317">
    <property type="entry name" value="Carbon-nitrogen hydrolase"/>
    <property type="match status" value="1"/>
</dbReference>
<dbReference type="Pfam" id="PF00795">
    <property type="entry name" value="CN_hydrolase"/>
    <property type="match status" value="1"/>
</dbReference>
<sequence>MTDAQTEVTIAVAAYPLDWFDSFAEYEAKIAGWVGNAAGARAELLVFPEYGAMELASLGGAEVAADLERALHEVARHRPAMDALFCALAARHGVHILGPSGPVFTGERPVNRATLYGPGGVIGHQDKQIMTRFEREEWNVVPGTEGLTVFDTALGRIGVAICYDSEFPLLARKLAEEGVDILLVPSCTETRAGYWRVRIGAQARALENQCVAAHSCLVGKAPWCAGVEENTGASALYGPPDQGWPEDGLLVMSGMDEACWMMDRVSRDLIAWTRANGGVLNFRHWEEQEARLAKGTLRRGAS</sequence>
<evidence type="ECO:0000313" key="4">
    <source>
        <dbReference type="Proteomes" id="UP000244810"/>
    </source>
</evidence>
<keyword evidence="1 3" id="KW-0378">Hydrolase</keyword>
<dbReference type="OrthoDB" id="9811121at2"/>
<dbReference type="AlphaFoldDB" id="A0A2T7UNJ0"/>
<comment type="caution">
    <text evidence="3">The sequence shown here is derived from an EMBL/GenBank/DDBJ whole genome shotgun (WGS) entry which is preliminary data.</text>
</comment>
<name>A0A2T7UNJ0_9RHOB</name>
<dbReference type="InterPro" id="IPR036526">
    <property type="entry name" value="C-N_Hydrolase_sf"/>
</dbReference>
<dbReference type="EMBL" id="QDDR01000009">
    <property type="protein sequence ID" value="PVE46273.1"/>
    <property type="molecule type" value="Genomic_DNA"/>
</dbReference>
<dbReference type="CDD" id="cd07574">
    <property type="entry name" value="nitrilase_Rim1_like"/>
    <property type="match status" value="1"/>
</dbReference>
<dbReference type="RefSeq" id="WP_107753149.1">
    <property type="nucleotide sequence ID" value="NZ_QBKF01000009.1"/>
</dbReference>
<dbReference type="Proteomes" id="UP000244810">
    <property type="component" value="Unassembled WGS sequence"/>
</dbReference>
<accession>A0A2T7UNJ0</accession>